<reference evidence="4 5" key="1">
    <citation type="submission" date="2016-11" db="EMBL/GenBank/DDBJ databases">
        <title>Complete genome sequence of Streptomyces niveus SCSIO 3406.</title>
        <authorList>
            <person name="Zhu Q."/>
            <person name="Cheng W."/>
            <person name="Song Y."/>
            <person name="Li Q."/>
            <person name="Ju J."/>
        </authorList>
    </citation>
    <scope>NUCLEOTIDE SEQUENCE [LARGE SCALE GENOMIC DNA]</scope>
    <source>
        <strain evidence="4 5">SCSIO 3406</strain>
    </source>
</reference>
<proteinExistence type="inferred from homology"/>
<evidence type="ECO:0000313" key="5">
    <source>
        <dbReference type="Proteomes" id="UP000189677"/>
    </source>
</evidence>
<comment type="similarity">
    <text evidence="1">Belongs to the bacterial solute-binding protein 1 family.</text>
</comment>
<dbReference type="EMBL" id="CP018047">
    <property type="protein sequence ID" value="AQU65549.1"/>
    <property type="molecule type" value="Genomic_DNA"/>
</dbReference>
<organism evidence="4 5">
    <name type="scientific">Streptomyces niveus</name>
    <name type="common">Streptomyces spheroides</name>
    <dbReference type="NCBI Taxonomy" id="193462"/>
    <lineage>
        <taxon>Bacteria</taxon>
        <taxon>Bacillati</taxon>
        <taxon>Actinomycetota</taxon>
        <taxon>Actinomycetes</taxon>
        <taxon>Kitasatosporales</taxon>
        <taxon>Streptomycetaceae</taxon>
        <taxon>Streptomyces</taxon>
    </lineage>
</organism>
<name>A0A1U9QN92_STRNV</name>
<dbReference type="RefSeq" id="WP_078074072.1">
    <property type="nucleotide sequence ID" value="NZ_CP018047.1"/>
</dbReference>
<evidence type="ECO:0000256" key="3">
    <source>
        <dbReference type="ARBA" id="ARBA00022729"/>
    </source>
</evidence>
<dbReference type="Pfam" id="PF13416">
    <property type="entry name" value="SBP_bac_8"/>
    <property type="match status" value="1"/>
</dbReference>
<dbReference type="AlphaFoldDB" id="A0A1U9QN92"/>
<dbReference type="Proteomes" id="UP000189677">
    <property type="component" value="Chromosome"/>
</dbReference>
<dbReference type="KEGG" id="snw:BBN63_04130"/>
<keyword evidence="2" id="KW-0813">Transport</keyword>
<dbReference type="PANTHER" id="PTHR30061:SF50">
    <property type="entry name" value="MALTOSE_MALTODEXTRIN-BINDING PERIPLASMIC PROTEIN"/>
    <property type="match status" value="1"/>
</dbReference>
<dbReference type="OrthoDB" id="366726at2"/>
<dbReference type="GO" id="GO:0055052">
    <property type="term" value="C:ATP-binding cassette (ABC) transporter complex, substrate-binding subunit-containing"/>
    <property type="evidence" value="ECO:0007669"/>
    <property type="project" value="TreeGrafter"/>
</dbReference>
<dbReference type="InterPro" id="IPR006059">
    <property type="entry name" value="SBP"/>
</dbReference>
<keyword evidence="5" id="KW-1185">Reference proteome</keyword>
<dbReference type="GO" id="GO:0015768">
    <property type="term" value="P:maltose transport"/>
    <property type="evidence" value="ECO:0007669"/>
    <property type="project" value="TreeGrafter"/>
</dbReference>
<accession>A0A1U9QN92</accession>
<dbReference type="PROSITE" id="PS51257">
    <property type="entry name" value="PROKAR_LIPOPROTEIN"/>
    <property type="match status" value="1"/>
</dbReference>
<dbReference type="GO" id="GO:0042956">
    <property type="term" value="P:maltodextrin transmembrane transport"/>
    <property type="evidence" value="ECO:0007669"/>
    <property type="project" value="TreeGrafter"/>
</dbReference>
<gene>
    <name evidence="4" type="ORF">BBN63_04130</name>
</gene>
<protein>
    <submittedName>
        <fullName evidence="4">ABC transporter substrate-binding protein</fullName>
    </submittedName>
</protein>
<evidence type="ECO:0000313" key="4">
    <source>
        <dbReference type="EMBL" id="AQU65549.1"/>
    </source>
</evidence>
<keyword evidence="3" id="KW-0732">Signal</keyword>
<dbReference type="SUPFAM" id="SSF53850">
    <property type="entry name" value="Periplasmic binding protein-like II"/>
    <property type="match status" value="1"/>
</dbReference>
<dbReference type="PANTHER" id="PTHR30061">
    <property type="entry name" value="MALTOSE-BINDING PERIPLASMIC PROTEIN"/>
    <property type="match status" value="1"/>
</dbReference>
<dbReference type="GO" id="GO:1901982">
    <property type="term" value="F:maltose binding"/>
    <property type="evidence" value="ECO:0007669"/>
    <property type="project" value="TreeGrafter"/>
</dbReference>
<evidence type="ECO:0000256" key="1">
    <source>
        <dbReference type="ARBA" id="ARBA00008520"/>
    </source>
</evidence>
<sequence>MKKNRAATAAAVCGALLITGCSSDFGSDSSGEQDSSGKQELTVMIGSSGDAETNAVKAAAAAWAKKTGNTVTVTPAQNLDQQLGQALAGGKPPDVFYVGSSVFANYAKGNSLYAYGDKLKDKEDFSATLRSSFSYDDKFYCAPKDSSTLSLAINTKMWKDAGLTDADYPTTWDDLAKVAKKLTKGKVSGLVVNSSYNQLGPFLKQAGGWITNADQTEITADSPENVEALTYVKKLLNDGVLSYPKQVDAGWGGEALGSQKAAMTIEGNWLSGAMTNDFPDVEYTVVPLPKGPKGQGTLSFSTCWGIANKSTHHDAAVSLVEAFTAADQQVKFADEYGVMPSRASALDTYARKHPQDKAFVDGSAYAQGPVTLPGFTKVLEQFDTDLAGLAKADPKKILGDLQTNGEQVLKNNG</sequence>
<dbReference type="Gene3D" id="3.40.190.10">
    <property type="entry name" value="Periplasmic binding protein-like II"/>
    <property type="match status" value="1"/>
</dbReference>
<evidence type="ECO:0000256" key="2">
    <source>
        <dbReference type="ARBA" id="ARBA00022448"/>
    </source>
</evidence>